<dbReference type="InterPro" id="IPR006638">
    <property type="entry name" value="Elp3/MiaA/NifB-like_rSAM"/>
</dbReference>
<dbReference type="Proteomes" id="UP000702964">
    <property type="component" value="Unassembled WGS sequence"/>
</dbReference>
<protein>
    <recommendedName>
        <fullName evidence="13">TRAM domain-containing protein</fullName>
    </recommendedName>
</protein>
<dbReference type="InterPro" id="IPR044537">
    <property type="entry name" value="Rip2-like"/>
</dbReference>
<comment type="caution">
    <text evidence="11">The sequence shown here is derived from an EMBL/GenBank/DDBJ whole genome shotgun (WGS) entry which is preliminary data.</text>
</comment>
<reference evidence="11" key="1">
    <citation type="journal article" date="2015" name="Genom Data">
        <title>Draft genome sequences of Phytophthora kernoviae and Phytophthora ramorum lineage EU2 from Scotland.</title>
        <authorList>
            <person name="Sambles C."/>
            <person name="Schlenzig A."/>
            <person name="O'Neill P."/>
            <person name="Grant M."/>
            <person name="Studholme D.J."/>
        </authorList>
    </citation>
    <scope>NUCLEOTIDE SEQUENCE</scope>
    <source>
        <strain evidence="11">00238/432</strain>
    </source>
</reference>
<evidence type="ECO:0000256" key="4">
    <source>
        <dbReference type="ARBA" id="ARBA00022723"/>
    </source>
</evidence>
<evidence type="ECO:0000259" key="8">
    <source>
        <dbReference type="PROSITE" id="PS50926"/>
    </source>
</evidence>
<dbReference type="Pfam" id="PF20260">
    <property type="entry name" value="PUA_4"/>
    <property type="match status" value="1"/>
</dbReference>
<dbReference type="SFLD" id="SFLDG01082">
    <property type="entry name" value="B12-binding_domain_containing"/>
    <property type="match status" value="1"/>
</dbReference>
<organism evidence="11 12">
    <name type="scientific">Phytophthora kernoviae 00238/432</name>
    <dbReference type="NCBI Taxonomy" id="1284355"/>
    <lineage>
        <taxon>Eukaryota</taxon>
        <taxon>Sar</taxon>
        <taxon>Stramenopiles</taxon>
        <taxon>Oomycota</taxon>
        <taxon>Peronosporomycetes</taxon>
        <taxon>Peronosporales</taxon>
        <taxon>Peronosporaceae</taxon>
        <taxon>Phytophthora</taxon>
    </lineage>
</organism>
<evidence type="ECO:0000313" key="11">
    <source>
        <dbReference type="EMBL" id="KAF4325811.1"/>
    </source>
</evidence>
<dbReference type="InterPro" id="IPR015947">
    <property type="entry name" value="PUA-like_sf"/>
</dbReference>
<dbReference type="InterPro" id="IPR007197">
    <property type="entry name" value="rSAM"/>
</dbReference>
<feature type="domain" description="MTTase N-terminal" evidence="9">
    <location>
        <begin position="136"/>
        <end position="271"/>
    </location>
</feature>
<dbReference type="InterPro" id="IPR023404">
    <property type="entry name" value="rSAM_horseshoe"/>
</dbReference>
<feature type="transmembrane region" description="Helical" evidence="7">
    <location>
        <begin position="55"/>
        <end position="77"/>
    </location>
</feature>
<keyword evidence="7" id="KW-1133">Transmembrane helix</keyword>
<proteinExistence type="predicted"/>
<keyword evidence="3" id="KW-0949">S-adenosyl-L-methionine</keyword>
<dbReference type="InterPro" id="IPR006700">
    <property type="entry name" value="RsmE"/>
</dbReference>
<dbReference type="InterPro" id="IPR002792">
    <property type="entry name" value="TRAM_dom"/>
</dbReference>
<dbReference type="NCBIfam" id="TIGR00089">
    <property type="entry name" value="MiaB/RimO family radical SAM methylthiotransferase"/>
    <property type="match status" value="1"/>
</dbReference>
<reference evidence="11" key="2">
    <citation type="submission" date="2020-02" db="EMBL/GenBank/DDBJ databases">
        <authorList>
            <person name="Studholme D.J."/>
        </authorList>
    </citation>
    <scope>NUCLEOTIDE SEQUENCE</scope>
    <source>
        <strain evidence="11">00238/432</strain>
    </source>
</reference>
<dbReference type="SUPFAM" id="SSF102114">
    <property type="entry name" value="Radical SAM enzymes"/>
    <property type="match status" value="1"/>
</dbReference>
<dbReference type="CDD" id="cd06158">
    <property type="entry name" value="S2P-M50_like_1"/>
    <property type="match status" value="1"/>
</dbReference>
<feature type="domain" description="Radical SAM core" evidence="10">
    <location>
        <begin position="267"/>
        <end position="496"/>
    </location>
</feature>
<dbReference type="InterPro" id="IPR013848">
    <property type="entry name" value="Methylthiotransferase_N"/>
</dbReference>
<dbReference type="Pfam" id="PF04055">
    <property type="entry name" value="Radical_SAM"/>
    <property type="match status" value="1"/>
</dbReference>
<dbReference type="GO" id="GO:0035597">
    <property type="term" value="F:tRNA-2-methylthio-N(6)-dimethylallyladenosine(37) synthase activity"/>
    <property type="evidence" value="ECO:0007669"/>
    <property type="project" value="TreeGrafter"/>
</dbReference>
<evidence type="ECO:0000256" key="7">
    <source>
        <dbReference type="SAM" id="Phobius"/>
    </source>
</evidence>
<dbReference type="InterPro" id="IPR046887">
    <property type="entry name" value="RsmE_PUA-like"/>
</dbReference>
<keyword evidence="5" id="KW-0408">Iron</keyword>
<dbReference type="SMART" id="SM00729">
    <property type="entry name" value="Elp3"/>
    <property type="match status" value="1"/>
</dbReference>
<keyword evidence="7" id="KW-0812">Transmembrane</keyword>
<evidence type="ECO:0008006" key="13">
    <source>
        <dbReference type="Google" id="ProtNLM"/>
    </source>
</evidence>
<evidence type="ECO:0000256" key="2">
    <source>
        <dbReference type="ARBA" id="ARBA00022485"/>
    </source>
</evidence>
<feature type="transmembrane region" description="Helical" evidence="7">
    <location>
        <begin position="16"/>
        <end position="35"/>
    </location>
</feature>
<dbReference type="CDD" id="cd01335">
    <property type="entry name" value="Radical_SAM"/>
    <property type="match status" value="1"/>
</dbReference>
<evidence type="ECO:0000256" key="3">
    <source>
        <dbReference type="ARBA" id="ARBA00022691"/>
    </source>
</evidence>
<evidence type="ECO:0000256" key="1">
    <source>
        <dbReference type="ARBA" id="ARBA00001966"/>
    </source>
</evidence>
<dbReference type="Gene3D" id="3.40.50.12160">
    <property type="entry name" value="Methylthiotransferase, N-terminal domain"/>
    <property type="match status" value="1"/>
</dbReference>
<name>A0A8J4T300_9STRA</name>
<comment type="cofactor">
    <cofactor evidence="1">
        <name>[4Fe-4S] cluster</name>
        <dbReference type="ChEBI" id="CHEBI:49883"/>
    </cofactor>
</comment>
<dbReference type="Gene3D" id="3.40.1280.10">
    <property type="match status" value="1"/>
</dbReference>
<dbReference type="Gene3D" id="3.80.30.20">
    <property type="entry name" value="tm_1862 like domain"/>
    <property type="match status" value="1"/>
</dbReference>
<keyword evidence="6" id="KW-0411">Iron-sulfur</keyword>
<evidence type="ECO:0000256" key="5">
    <source>
        <dbReference type="ARBA" id="ARBA00023004"/>
    </source>
</evidence>
<dbReference type="PROSITE" id="PS51918">
    <property type="entry name" value="RADICAL_SAM"/>
    <property type="match status" value="1"/>
</dbReference>
<dbReference type="InterPro" id="IPR005839">
    <property type="entry name" value="Methylthiotransferase"/>
</dbReference>
<dbReference type="EMBL" id="AOFI03000002">
    <property type="protein sequence ID" value="KAF4325811.1"/>
    <property type="molecule type" value="Genomic_DNA"/>
</dbReference>
<dbReference type="GO" id="GO:0008237">
    <property type="term" value="F:metallopeptidase activity"/>
    <property type="evidence" value="ECO:0007669"/>
    <property type="project" value="InterPro"/>
</dbReference>
<dbReference type="GO" id="GO:0005829">
    <property type="term" value="C:cytosol"/>
    <property type="evidence" value="ECO:0007669"/>
    <property type="project" value="TreeGrafter"/>
</dbReference>
<dbReference type="AlphaFoldDB" id="A0A8J4T300"/>
<evidence type="ECO:0000259" key="10">
    <source>
        <dbReference type="PROSITE" id="PS51918"/>
    </source>
</evidence>
<sequence length="575" mass="64375">MDLNSFFRYPLDQLPFFLLTILIAFTVHEFAHAYFANKFGDPTAKLLGRVTLNPVVHFDLFGVLLLVIAGFGWARPVPVNRANFDKPRLMGVIVSVAGPVSNLLLAIIGTIIYASLVEQFNEHSVVITGDDARHIGKVMRGKPGDKLIVSDGNSKEALVEIESIEAQQVTANIVEPLEMDHEARIRVTVAQSLPKGDKMETVIQRLTNTGDKKSRQIIRRAIRRNPDAIVAVTGCYAQTSPAEILDIPGVDLVIGTQDRDKILPYVKEIQESRQPVNADGCNNFCTFCIIPWSRGLSRSREANSIIQQAHQLVHAGYKEIVLTGIHTGGYGDDMENYDLTDLLWDLDKVEGLERIRISSIEASQIDDRMLDVIKRSDKLVRHFHIPLQAGDDTVLKRMRRKYTTEEFYNKMLRIREAMPDVAITTDVIVGFPGETDEMFRNGYNLMKKIGFSEMHVFPYSKRTGTPAARMEDQVDEEVKNARVHELIDLSEQMQLAYAKQFVGQVLDVIPEGEAKGREGSGKLHGYSDNYIQLVFDGSMDMVGKVCRVKVTEAGVNESQATLVRVLEENLKSAAM</sequence>
<dbReference type="InterPro" id="IPR058240">
    <property type="entry name" value="rSAM_sf"/>
</dbReference>
<dbReference type="GO" id="GO:0006364">
    <property type="term" value="P:rRNA processing"/>
    <property type="evidence" value="ECO:0007669"/>
    <property type="project" value="InterPro"/>
</dbReference>
<dbReference type="InterPro" id="IPR029026">
    <property type="entry name" value="tRNA_m1G_MTases_N"/>
</dbReference>
<dbReference type="SFLD" id="SFLDS00029">
    <property type="entry name" value="Radical_SAM"/>
    <property type="match status" value="1"/>
</dbReference>
<dbReference type="InterPro" id="IPR038135">
    <property type="entry name" value="Methylthiotransferase_N_sf"/>
</dbReference>
<dbReference type="Pfam" id="PF00919">
    <property type="entry name" value="UPF0004"/>
    <property type="match status" value="1"/>
</dbReference>
<evidence type="ECO:0000259" key="9">
    <source>
        <dbReference type="PROSITE" id="PS51449"/>
    </source>
</evidence>
<dbReference type="NCBIfam" id="TIGR00046">
    <property type="entry name" value="RsmE family RNA methyltransferase"/>
    <property type="match status" value="1"/>
</dbReference>
<dbReference type="PANTHER" id="PTHR43020:SF2">
    <property type="entry name" value="MITOCHONDRIAL TRNA METHYLTHIOTRANSFERASE CDK5RAP1"/>
    <property type="match status" value="1"/>
</dbReference>
<keyword evidence="7" id="KW-0472">Membrane</keyword>
<dbReference type="PANTHER" id="PTHR43020">
    <property type="entry name" value="CDK5 REGULATORY SUBUNIT-ASSOCIATED PROTEIN 1"/>
    <property type="match status" value="1"/>
</dbReference>
<dbReference type="GO" id="GO:0046872">
    <property type="term" value="F:metal ion binding"/>
    <property type="evidence" value="ECO:0007669"/>
    <property type="project" value="UniProtKB-KW"/>
</dbReference>
<gene>
    <name evidence="11" type="ORF">G195_000471</name>
</gene>
<dbReference type="GO" id="GO:0008168">
    <property type="term" value="F:methyltransferase activity"/>
    <property type="evidence" value="ECO:0007669"/>
    <property type="project" value="InterPro"/>
</dbReference>
<keyword evidence="2" id="KW-0004">4Fe-4S</keyword>
<dbReference type="SUPFAM" id="SSF88697">
    <property type="entry name" value="PUA domain-like"/>
    <property type="match status" value="1"/>
</dbReference>
<keyword evidence="4" id="KW-0479">Metal-binding</keyword>
<dbReference type="SFLD" id="SFLDG01061">
    <property type="entry name" value="methylthiotransferase"/>
    <property type="match status" value="1"/>
</dbReference>
<accession>A0A8J4T300</accession>
<dbReference type="GO" id="GO:0051539">
    <property type="term" value="F:4 iron, 4 sulfur cluster binding"/>
    <property type="evidence" value="ECO:0007669"/>
    <property type="project" value="UniProtKB-KW"/>
</dbReference>
<evidence type="ECO:0000313" key="12">
    <source>
        <dbReference type="Proteomes" id="UP000702964"/>
    </source>
</evidence>
<dbReference type="PROSITE" id="PS51449">
    <property type="entry name" value="MTTASE_N"/>
    <property type="match status" value="1"/>
</dbReference>
<dbReference type="GO" id="GO:0006508">
    <property type="term" value="P:proteolysis"/>
    <property type="evidence" value="ECO:0007669"/>
    <property type="project" value="InterPro"/>
</dbReference>
<evidence type="ECO:0000256" key="6">
    <source>
        <dbReference type="ARBA" id="ARBA00023014"/>
    </source>
</evidence>
<dbReference type="PROSITE" id="PS50926">
    <property type="entry name" value="TRAM"/>
    <property type="match status" value="1"/>
</dbReference>
<feature type="transmembrane region" description="Helical" evidence="7">
    <location>
        <begin position="89"/>
        <end position="114"/>
    </location>
</feature>
<dbReference type="FunFam" id="3.80.30.20:FF:000001">
    <property type="entry name" value="tRNA-2-methylthio-N(6)-dimethylallyladenosine synthase 2"/>
    <property type="match status" value="1"/>
</dbReference>
<dbReference type="GO" id="GO:0016020">
    <property type="term" value="C:membrane"/>
    <property type="evidence" value="ECO:0007669"/>
    <property type="project" value="UniProtKB-SubCell"/>
</dbReference>
<feature type="domain" description="TRAM" evidence="8">
    <location>
        <begin position="499"/>
        <end position="564"/>
    </location>
</feature>